<feature type="domain" description="MucBP" evidence="5">
    <location>
        <begin position="1420"/>
        <end position="1484"/>
    </location>
</feature>
<keyword evidence="4" id="KW-0812">Transmembrane</keyword>
<feature type="domain" description="MucBP" evidence="5">
    <location>
        <begin position="1503"/>
        <end position="1566"/>
    </location>
</feature>
<dbReference type="InterPro" id="IPR009459">
    <property type="entry name" value="MucBP_dom"/>
</dbReference>
<dbReference type="RefSeq" id="WP_056951856.1">
    <property type="nucleotide sequence ID" value="NZ_AZDJ01000030.1"/>
</dbReference>
<evidence type="ECO:0000313" key="8">
    <source>
        <dbReference type="Proteomes" id="UP000051804"/>
    </source>
</evidence>
<sequence length="1645" mass="171598">MTKLTTQRTERIKLYKAGKLWLAAGLGTLVVGAAAFSQPKAVLADDTAQTTTTTATTQANHVALQAAAAQPTGHPPVKGEAGTEQPSLALYAGDQTVTYTATYPDDTTTGNPSVTQDGGKGNQAFQAAFAMKAGDVATIFVPDALSGLQADDKAQQLHVVMTKTTQNGLSGTLFTFTAAEDGVMGPTFSFRKLTAPTDLLTAHTESYPVTLAINGEQQATLNYQNVVKIAHKHDTTTQQTVTVPAKQSALTLDQNQRGHANLVTNQQYVYGVGLTNEDHAAPLYLGAGENVNASGSITVPAGFVLDGSGLVAEDNRAVGGGMATLAGDENAPRTDDQLLTQTGTTLTLTNVALPVNQNWNAITTLMFWGHYTQPLSAEANQFTVDLTYAQKQAERATTVTQPDGSTTTTHYLVQLMPTTVTAAIAKPVATTPVATSSFGTAAVMDVMVAGQPVTAVYKDGLDANQTMASQDKDRINQPASGQLDAGYLNTGNIAQQNATLTFDYHGVKAVQFTLTAGDFAKLTSLTATYTDGTTVTSAPGQAYLGLDGTKGVATIVAKYATIPAGQKLAAVLTSNGWADTPQAPGTSFDYSVSYVSDQQPTALTKAIPVLVLPYTEKAYGVDVDGWSNSNGKLVHIGADVSAGVVLNPAYAGKIGRYAFTVPNNFAFDLASSTVTFTENGQDTSAPLVKYTTLLGPVGPNGELVYTLDFSDVVASKGVVNLALTVKQDALPGKMNFSDWFVQYDDPTYTADFITRHQATIGGQAVTLSGTALPLTPEILIPGLFENRNGIDDRMTPDVTYLRYDAANGAATTAHFLKAPTSSATASLDTSTMRLVTINSFTEASPWTQNLVVLPRKANGDAFDLVLADAGSITSDSTDTGELLYATTVPTIGDGQLVLTDFVPAEQINDWSQVRSVILTTGQLGANTAVAAILPIQVTGITGADDGATVTFASTFKGVDRTGNVATNVQTMAATVIAAQTVTVRYVAQADDGTQTDIIQPQTTEYHVGDDYTTSALPTNLIPAGYALVATPANASGVVGDAPITVTYVYANPQAPVTTTQTKVVHQTIVYQFADHTTAAPSQTDTVTFTRSVTRSSNGGAVISTTPWQSTATTFAAKPSPTLAGYQPDVATVPAVSDLTVYSPDQYVVVTYRPLTGTVPDVTAAALHIVLQDEHGNALGGDDLQSAIGNAFSYAAPTLGGYTYRDAMLPDGTTTTVSTFTGTLTAPTQTLTLIYRQNAGQVPTETAATLHIVLQDEHGNALGSDDLQAFIGNAYAYAALTLGGYTYRDATLPDGTTTTASTFTGTLTAPAQTLTLIYRQNAGEVPTETPATLHIVLQDEHGNALGSDDLQSAIGNAYSYAAPTLGGYTYRDATLPDDTLTAASTFIGTLTAPAQTLTLIYQQNAGEVPAETPATLHIVLQDEHGNALGTDDLRSAIGNAYSYAAPTLGGYTYRDATLPDGTTTAASTFTGTLTAPTQTLTLIYRQNAGEVPTETPATLHIVLQDEHGNLLGKNELEGAIGNGYHYVAPTLDGYAYRDATLPDGATTLARAFTGTLTLPDQTLVLTYVKHQPSTPSQPGTPTTPTQPTSTPEATPGSPTAAPQPAPATGKTLPTTGDLSGQTAMVSGMLLLALIGGTAAWHRKRQA</sequence>
<gene>
    <name evidence="7" type="ORF">FD02_GL000324</name>
</gene>
<keyword evidence="4" id="KW-1133">Transmembrane helix</keyword>
<evidence type="ECO:0000256" key="2">
    <source>
        <dbReference type="ARBA" id="ARBA00022737"/>
    </source>
</evidence>
<keyword evidence="4" id="KW-0472">Membrane</keyword>
<feature type="region of interest" description="Disordered" evidence="3">
    <location>
        <begin position="1569"/>
        <end position="1618"/>
    </location>
</feature>
<dbReference type="InterPro" id="IPR022263">
    <property type="entry name" value="KxYKxGKxW"/>
</dbReference>
<dbReference type="Gene3D" id="3.10.20.320">
    <property type="entry name" value="Putative peptidoglycan bound protein (lpxtg motif)"/>
    <property type="match status" value="5"/>
</dbReference>
<keyword evidence="8" id="KW-1185">Reference proteome</keyword>
<feature type="domain" description="MucBP" evidence="5">
    <location>
        <begin position="1254"/>
        <end position="1318"/>
    </location>
</feature>
<dbReference type="PATRIC" id="fig|1291734.4.peg.334"/>
<dbReference type="NCBIfam" id="TIGR03715">
    <property type="entry name" value="KxYKxGKxW"/>
    <property type="match status" value="1"/>
</dbReference>
<proteinExistence type="predicted"/>
<protein>
    <recommendedName>
        <fullName evidence="9">Gram-positive cocci surface proteins LPxTG domain-containing protein</fullName>
    </recommendedName>
</protein>
<evidence type="ECO:0008006" key="9">
    <source>
        <dbReference type="Google" id="ProtNLM"/>
    </source>
</evidence>
<accession>A0A0R1JU82</accession>
<feature type="domain" description="MucBP" evidence="5">
    <location>
        <begin position="1171"/>
        <end position="1235"/>
    </location>
</feature>
<dbReference type="STRING" id="1291734.FD02_GL000324"/>
<evidence type="ECO:0000259" key="6">
    <source>
        <dbReference type="Pfam" id="PF17966"/>
    </source>
</evidence>
<evidence type="ECO:0000256" key="1">
    <source>
        <dbReference type="ARBA" id="ARBA00022729"/>
    </source>
</evidence>
<feature type="compositionally biased region" description="Low complexity" evidence="3">
    <location>
        <begin position="1570"/>
        <end position="1607"/>
    </location>
</feature>
<evidence type="ECO:0000256" key="3">
    <source>
        <dbReference type="SAM" id="MobiDB-lite"/>
    </source>
</evidence>
<feature type="domain" description="Mub B2-like" evidence="6">
    <location>
        <begin position="1057"/>
        <end position="1154"/>
    </location>
</feature>
<dbReference type="Proteomes" id="UP000051804">
    <property type="component" value="Unassembled WGS sequence"/>
</dbReference>
<feature type="domain" description="MucBP" evidence="5">
    <location>
        <begin position="980"/>
        <end position="1049"/>
    </location>
</feature>
<feature type="transmembrane region" description="Helical" evidence="4">
    <location>
        <begin position="1622"/>
        <end position="1639"/>
    </location>
</feature>
<name>A0A0R1JU82_9LACO</name>
<dbReference type="Pfam" id="PF17966">
    <property type="entry name" value="Muc_B2"/>
    <property type="match status" value="1"/>
</dbReference>
<dbReference type="Pfam" id="PF19258">
    <property type="entry name" value="KxYKxGKxW_sig"/>
    <property type="match status" value="1"/>
</dbReference>
<evidence type="ECO:0000313" key="7">
    <source>
        <dbReference type="EMBL" id="KRK71138.1"/>
    </source>
</evidence>
<evidence type="ECO:0000256" key="4">
    <source>
        <dbReference type="SAM" id="Phobius"/>
    </source>
</evidence>
<dbReference type="EMBL" id="AZDJ01000030">
    <property type="protein sequence ID" value="KRK71138.1"/>
    <property type="molecule type" value="Genomic_DNA"/>
</dbReference>
<evidence type="ECO:0000259" key="5">
    <source>
        <dbReference type="Pfam" id="PF06458"/>
    </source>
</evidence>
<reference evidence="7 8" key="1">
    <citation type="journal article" date="2015" name="Genome Announc.">
        <title>Expanding the biotechnology potential of lactobacilli through comparative genomics of 213 strains and associated genera.</title>
        <authorList>
            <person name="Sun Z."/>
            <person name="Harris H.M."/>
            <person name="McCann A."/>
            <person name="Guo C."/>
            <person name="Argimon S."/>
            <person name="Zhang W."/>
            <person name="Yang X."/>
            <person name="Jeffery I.B."/>
            <person name="Cooney J.C."/>
            <person name="Kagawa T.F."/>
            <person name="Liu W."/>
            <person name="Song Y."/>
            <person name="Salvetti E."/>
            <person name="Wrobel A."/>
            <person name="Rasinkangas P."/>
            <person name="Parkhill J."/>
            <person name="Rea M.C."/>
            <person name="O'Sullivan O."/>
            <person name="Ritari J."/>
            <person name="Douillard F.P."/>
            <person name="Paul Ross R."/>
            <person name="Yang R."/>
            <person name="Briner A.E."/>
            <person name="Felis G.E."/>
            <person name="de Vos W.M."/>
            <person name="Barrangou R."/>
            <person name="Klaenhammer T.R."/>
            <person name="Caufield P.W."/>
            <person name="Cui Y."/>
            <person name="Zhang H."/>
            <person name="O'Toole P.W."/>
        </authorList>
    </citation>
    <scope>NUCLEOTIDE SEQUENCE [LARGE SCALE GENOMIC DNA]</scope>
    <source>
        <strain evidence="7 8">JCM 17158</strain>
    </source>
</reference>
<dbReference type="InterPro" id="IPR041495">
    <property type="entry name" value="Mub_B2"/>
</dbReference>
<dbReference type="Gene3D" id="2.60.40.4300">
    <property type="match status" value="1"/>
</dbReference>
<keyword evidence="1" id="KW-0732">Signal</keyword>
<organism evidence="7 8">
    <name type="scientific">Lacticaseibacillus nasuensis JCM 17158</name>
    <dbReference type="NCBI Taxonomy" id="1291734"/>
    <lineage>
        <taxon>Bacteria</taxon>
        <taxon>Bacillati</taxon>
        <taxon>Bacillota</taxon>
        <taxon>Bacilli</taxon>
        <taxon>Lactobacillales</taxon>
        <taxon>Lactobacillaceae</taxon>
        <taxon>Lacticaseibacillus</taxon>
    </lineage>
</organism>
<feature type="domain" description="MucBP" evidence="5">
    <location>
        <begin position="1337"/>
        <end position="1401"/>
    </location>
</feature>
<keyword evidence="2" id="KW-0677">Repeat</keyword>
<comment type="caution">
    <text evidence="7">The sequence shown here is derived from an EMBL/GenBank/DDBJ whole genome shotgun (WGS) entry which is preliminary data.</text>
</comment>
<dbReference type="Pfam" id="PF06458">
    <property type="entry name" value="MucBP"/>
    <property type="match status" value="6"/>
</dbReference>